<reference evidence="1" key="1">
    <citation type="journal article" date="2019" name="bioRxiv">
        <title>The Genome of the Zebra Mussel, Dreissena polymorpha: A Resource for Invasive Species Research.</title>
        <authorList>
            <person name="McCartney M.A."/>
            <person name="Auch B."/>
            <person name="Kono T."/>
            <person name="Mallez S."/>
            <person name="Zhang Y."/>
            <person name="Obille A."/>
            <person name="Becker A."/>
            <person name="Abrahante J.E."/>
            <person name="Garbe J."/>
            <person name="Badalamenti J.P."/>
            <person name="Herman A."/>
            <person name="Mangelson H."/>
            <person name="Liachko I."/>
            <person name="Sullivan S."/>
            <person name="Sone E.D."/>
            <person name="Koren S."/>
            <person name="Silverstein K.A.T."/>
            <person name="Beckman K.B."/>
            <person name="Gohl D.M."/>
        </authorList>
    </citation>
    <scope>NUCLEOTIDE SEQUENCE</scope>
    <source>
        <strain evidence="1">Duluth1</strain>
        <tissue evidence="1">Whole animal</tissue>
    </source>
</reference>
<evidence type="ECO:0000313" key="1">
    <source>
        <dbReference type="EMBL" id="KAH3720974.1"/>
    </source>
</evidence>
<evidence type="ECO:0000313" key="2">
    <source>
        <dbReference type="Proteomes" id="UP000828390"/>
    </source>
</evidence>
<organism evidence="1 2">
    <name type="scientific">Dreissena polymorpha</name>
    <name type="common">Zebra mussel</name>
    <name type="synonym">Mytilus polymorpha</name>
    <dbReference type="NCBI Taxonomy" id="45954"/>
    <lineage>
        <taxon>Eukaryota</taxon>
        <taxon>Metazoa</taxon>
        <taxon>Spiralia</taxon>
        <taxon>Lophotrochozoa</taxon>
        <taxon>Mollusca</taxon>
        <taxon>Bivalvia</taxon>
        <taxon>Autobranchia</taxon>
        <taxon>Heteroconchia</taxon>
        <taxon>Euheterodonta</taxon>
        <taxon>Imparidentia</taxon>
        <taxon>Neoheterodontei</taxon>
        <taxon>Myida</taxon>
        <taxon>Dreissenoidea</taxon>
        <taxon>Dreissenidae</taxon>
        <taxon>Dreissena</taxon>
    </lineage>
</organism>
<comment type="caution">
    <text evidence="1">The sequence shown here is derived from an EMBL/GenBank/DDBJ whole genome shotgun (WGS) entry which is preliminary data.</text>
</comment>
<proteinExistence type="predicted"/>
<dbReference type="EMBL" id="JAIWYP010000013">
    <property type="protein sequence ID" value="KAH3720974.1"/>
    <property type="molecule type" value="Genomic_DNA"/>
</dbReference>
<name>A0A9D4CCM9_DREPO</name>
<sequence length="75" mass="8377">MLLEPFKTAATVLCGEKYPTVSLIFNYKTLLILHVTANDLDSETISRVKAAMLGDLQTRYNDVEPFLVECSLVDP</sequence>
<dbReference type="Proteomes" id="UP000828390">
    <property type="component" value="Unassembled WGS sequence"/>
</dbReference>
<protein>
    <submittedName>
        <fullName evidence="1">Uncharacterized protein</fullName>
    </submittedName>
</protein>
<accession>A0A9D4CCM9</accession>
<keyword evidence="2" id="KW-1185">Reference proteome</keyword>
<dbReference type="AlphaFoldDB" id="A0A9D4CCM9"/>
<reference evidence="1" key="2">
    <citation type="submission" date="2020-11" db="EMBL/GenBank/DDBJ databases">
        <authorList>
            <person name="McCartney M.A."/>
            <person name="Auch B."/>
            <person name="Kono T."/>
            <person name="Mallez S."/>
            <person name="Becker A."/>
            <person name="Gohl D.M."/>
            <person name="Silverstein K.A.T."/>
            <person name="Koren S."/>
            <person name="Bechman K.B."/>
            <person name="Herman A."/>
            <person name="Abrahante J.E."/>
            <person name="Garbe J."/>
        </authorList>
    </citation>
    <scope>NUCLEOTIDE SEQUENCE</scope>
    <source>
        <strain evidence="1">Duluth1</strain>
        <tissue evidence="1">Whole animal</tissue>
    </source>
</reference>
<gene>
    <name evidence="1" type="ORF">DPMN_063886</name>
</gene>